<dbReference type="RefSeq" id="WP_188860399.1">
    <property type="nucleotide sequence ID" value="NZ_BMLT01000004.1"/>
</dbReference>
<evidence type="ECO:0000313" key="3">
    <source>
        <dbReference type="EMBL" id="GGO81153.1"/>
    </source>
</evidence>
<evidence type="ECO:0008006" key="5">
    <source>
        <dbReference type="Google" id="ProtNLM"/>
    </source>
</evidence>
<feature type="region of interest" description="Disordered" evidence="2">
    <location>
        <begin position="108"/>
        <end position="140"/>
    </location>
</feature>
<dbReference type="Proteomes" id="UP000599578">
    <property type="component" value="Unassembled WGS sequence"/>
</dbReference>
<protein>
    <recommendedName>
        <fullName evidence="5">Polymer-forming cytoskeletal protein</fullName>
    </recommendedName>
</protein>
<dbReference type="InterPro" id="IPR007607">
    <property type="entry name" value="BacA/B"/>
</dbReference>
<name>A0A917ZCZ4_9GAMM</name>
<reference evidence="3 4" key="1">
    <citation type="journal article" date="2014" name="Int. J. Syst. Evol. Microbiol.">
        <title>Complete genome sequence of Corynebacterium casei LMG S-19264T (=DSM 44701T), isolated from a smear-ripened cheese.</title>
        <authorList>
            <consortium name="US DOE Joint Genome Institute (JGI-PGF)"/>
            <person name="Walter F."/>
            <person name="Albersmeier A."/>
            <person name="Kalinowski J."/>
            <person name="Ruckert C."/>
        </authorList>
    </citation>
    <scope>NUCLEOTIDE SEQUENCE [LARGE SCALE GENOMIC DNA]</scope>
    <source>
        <strain evidence="3 4">CGMCC 1.7286</strain>
    </source>
</reference>
<gene>
    <name evidence="3" type="ORF">GCM10011348_19550</name>
</gene>
<organism evidence="3 4">
    <name type="scientific">Marinobacterium nitratireducens</name>
    <dbReference type="NCBI Taxonomy" id="518897"/>
    <lineage>
        <taxon>Bacteria</taxon>
        <taxon>Pseudomonadati</taxon>
        <taxon>Pseudomonadota</taxon>
        <taxon>Gammaproteobacteria</taxon>
        <taxon>Oceanospirillales</taxon>
        <taxon>Oceanospirillaceae</taxon>
        <taxon>Marinobacterium</taxon>
    </lineage>
</organism>
<dbReference type="Pfam" id="PF04519">
    <property type="entry name" value="Bactofilin"/>
    <property type="match status" value="1"/>
</dbReference>
<proteinExistence type="inferred from homology"/>
<comment type="similarity">
    <text evidence="1">Belongs to the bactofilin family.</text>
</comment>
<dbReference type="PANTHER" id="PTHR35024">
    <property type="entry name" value="HYPOTHETICAL CYTOSOLIC PROTEIN"/>
    <property type="match status" value="1"/>
</dbReference>
<evidence type="ECO:0000256" key="1">
    <source>
        <dbReference type="ARBA" id="ARBA00044755"/>
    </source>
</evidence>
<dbReference type="EMBL" id="BMLT01000004">
    <property type="protein sequence ID" value="GGO81153.1"/>
    <property type="molecule type" value="Genomic_DNA"/>
</dbReference>
<comment type="caution">
    <text evidence="3">The sequence shown here is derived from an EMBL/GenBank/DDBJ whole genome shotgun (WGS) entry which is preliminary data.</text>
</comment>
<accession>A0A917ZCZ4</accession>
<evidence type="ECO:0000313" key="4">
    <source>
        <dbReference type="Proteomes" id="UP000599578"/>
    </source>
</evidence>
<dbReference type="AlphaFoldDB" id="A0A917ZCZ4"/>
<keyword evidence="4" id="KW-1185">Reference proteome</keyword>
<sequence length="168" mass="17920">MGILKKKSAANPPRGAVTIIAHGNRVSGDLRIQGRLHVDGAVEGKIDSSDDISIGRKGWIKGHVRARELHVSGQLEGEVVCDALHVEAGGKVRARVLSQTLAVDPRGCFQGERRSPAPEPLVLETMPEPDTGAEPEQAPRRAATMEFGVDAIDSLPDRITLSRDPGKA</sequence>
<evidence type="ECO:0000256" key="2">
    <source>
        <dbReference type="SAM" id="MobiDB-lite"/>
    </source>
</evidence>
<dbReference type="PANTHER" id="PTHR35024:SF4">
    <property type="entry name" value="POLYMER-FORMING CYTOSKELETAL PROTEIN"/>
    <property type="match status" value="1"/>
</dbReference>